<protein>
    <recommendedName>
        <fullName evidence="1">non-specific serine/threonine protein kinase</fullName>
        <ecNumber evidence="1">2.7.11.1</ecNumber>
    </recommendedName>
</protein>
<comment type="caution">
    <text evidence="12">Lacks conserved residue(s) required for the propagation of feature annotation.</text>
</comment>
<keyword evidence="15" id="KW-0732">Signal</keyword>
<dbReference type="Proteomes" id="UP000198287">
    <property type="component" value="Unassembled WGS sequence"/>
</dbReference>
<keyword evidence="8" id="KW-0652">Protein synthesis inhibitor</keyword>
<dbReference type="InterPro" id="IPR036055">
    <property type="entry name" value="LDL_receptor-like_sf"/>
</dbReference>
<dbReference type="EMBL" id="LNIX01000005">
    <property type="protein sequence ID" value="OXA53994.1"/>
    <property type="molecule type" value="Genomic_DNA"/>
</dbReference>
<evidence type="ECO:0000256" key="2">
    <source>
        <dbReference type="ARBA" id="ARBA00022527"/>
    </source>
</evidence>
<keyword evidence="5 17" id="KW-0418">Kinase</keyword>
<dbReference type="PROSITE" id="PS50068">
    <property type="entry name" value="LDLRA_2"/>
    <property type="match status" value="1"/>
</dbReference>
<dbReference type="InterPro" id="IPR000719">
    <property type="entry name" value="Prot_kinase_dom"/>
</dbReference>
<reference evidence="17 18" key="1">
    <citation type="submission" date="2015-12" db="EMBL/GenBank/DDBJ databases">
        <title>The genome of Folsomia candida.</title>
        <authorList>
            <person name="Faddeeva A."/>
            <person name="Derks M.F."/>
            <person name="Anvar Y."/>
            <person name="Smit S."/>
            <person name="Van Straalen N."/>
            <person name="Roelofs D."/>
        </authorList>
    </citation>
    <scope>NUCLEOTIDE SEQUENCE [LARGE SCALE GENOMIC DNA]</scope>
    <source>
        <strain evidence="17 18">VU population</strain>
        <tissue evidence="17">Whole body</tissue>
    </source>
</reference>
<keyword evidence="6 13" id="KW-0067">ATP-binding</keyword>
<dbReference type="SUPFAM" id="SSF50494">
    <property type="entry name" value="Trypsin-like serine proteases"/>
    <property type="match status" value="1"/>
</dbReference>
<dbReference type="InterPro" id="IPR011009">
    <property type="entry name" value="Kinase-like_dom_sf"/>
</dbReference>
<evidence type="ECO:0000256" key="8">
    <source>
        <dbReference type="ARBA" id="ARBA00023193"/>
    </source>
</evidence>
<evidence type="ECO:0000256" key="3">
    <source>
        <dbReference type="ARBA" id="ARBA00022679"/>
    </source>
</evidence>
<dbReference type="Pfam" id="PF00057">
    <property type="entry name" value="Ldl_recept_a"/>
    <property type="match status" value="1"/>
</dbReference>
<evidence type="ECO:0000259" key="16">
    <source>
        <dbReference type="PROSITE" id="PS50011"/>
    </source>
</evidence>
<feature type="signal peptide" evidence="15">
    <location>
        <begin position="1"/>
        <end position="27"/>
    </location>
</feature>
<name>A0A226EA30_FOLCA</name>
<feature type="domain" description="Protein kinase" evidence="16">
    <location>
        <begin position="432"/>
        <end position="754"/>
    </location>
</feature>
<evidence type="ECO:0000256" key="15">
    <source>
        <dbReference type="SAM" id="SignalP"/>
    </source>
</evidence>
<dbReference type="SMART" id="SM00192">
    <property type="entry name" value="LDLa"/>
    <property type="match status" value="2"/>
</dbReference>
<dbReference type="InterPro" id="IPR050339">
    <property type="entry name" value="CC_SR_Kinase"/>
</dbReference>
<evidence type="ECO:0000256" key="9">
    <source>
        <dbReference type="ARBA" id="ARBA00037982"/>
    </source>
</evidence>
<evidence type="ECO:0000313" key="17">
    <source>
        <dbReference type="EMBL" id="OXA53994.1"/>
    </source>
</evidence>
<evidence type="ECO:0000256" key="12">
    <source>
        <dbReference type="PROSITE-ProRule" id="PRU00124"/>
    </source>
</evidence>
<dbReference type="CDD" id="cd00180">
    <property type="entry name" value="PKc"/>
    <property type="match status" value="1"/>
</dbReference>
<feature type="disulfide bond" evidence="12">
    <location>
        <begin position="308"/>
        <end position="326"/>
    </location>
</feature>
<dbReference type="EC" id="2.7.11.1" evidence="1"/>
<dbReference type="PROSITE" id="PS01209">
    <property type="entry name" value="LDLRA_1"/>
    <property type="match status" value="1"/>
</dbReference>
<dbReference type="InterPro" id="IPR043504">
    <property type="entry name" value="Peptidase_S1_PA_chymotrypsin"/>
</dbReference>
<feature type="disulfide bond" evidence="12">
    <location>
        <begin position="301"/>
        <end position="313"/>
    </location>
</feature>
<evidence type="ECO:0000256" key="5">
    <source>
        <dbReference type="ARBA" id="ARBA00022777"/>
    </source>
</evidence>
<comment type="similarity">
    <text evidence="9">Belongs to the protein kinase superfamily. Ser/Thr protein kinase family. GCN2 subfamily.</text>
</comment>
<accession>A0A226EA30</accession>
<dbReference type="PRINTS" id="PR00261">
    <property type="entry name" value="LDLRECEPTOR"/>
</dbReference>
<dbReference type="Gene3D" id="3.30.200.20">
    <property type="entry name" value="Phosphorylase Kinase, domain 1"/>
    <property type="match status" value="1"/>
</dbReference>
<evidence type="ECO:0000313" key="18">
    <source>
        <dbReference type="Proteomes" id="UP000198287"/>
    </source>
</evidence>
<dbReference type="Pfam" id="PF00069">
    <property type="entry name" value="Pkinase"/>
    <property type="match status" value="1"/>
</dbReference>
<evidence type="ECO:0000256" key="10">
    <source>
        <dbReference type="ARBA" id="ARBA00048659"/>
    </source>
</evidence>
<dbReference type="PANTHER" id="PTHR11042:SF160">
    <property type="entry name" value="EUKARYOTIC TRANSLATION INITIATION FACTOR 2-ALPHA KINASE 1"/>
    <property type="match status" value="1"/>
</dbReference>
<proteinExistence type="inferred from homology"/>
<dbReference type="OrthoDB" id="1405469at2759"/>
<dbReference type="GO" id="GO:0005737">
    <property type="term" value="C:cytoplasm"/>
    <property type="evidence" value="ECO:0007669"/>
    <property type="project" value="TreeGrafter"/>
</dbReference>
<dbReference type="GO" id="GO:0017148">
    <property type="term" value="P:negative regulation of translation"/>
    <property type="evidence" value="ECO:0007669"/>
    <property type="project" value="UniProtKB-KW"/>
</dbReference>
<keyword evidence="18" id="KW-1185">Reference proteome</keyword>
<dbReference type="PANTHER" id="PTHR11042">
    <property type="entry name" value="EUKARYOTIC TRANSLATION INITIATION FACTOR 2-ALPHA KINASE EIF2-ALPHA KINASE -RELATED"/>
    <property type="match status" value="1"/>
</dbReference>
<comment type="caution">
    <text evidence="17">The sequence shown here is derived from an EMBL/GenBank/DDBJ whole genome shotgun (WGS) entry which is preliminary data.</text>
</comment>
<comment type="catalytic activity">
    <reaction evidence="10">
        <text>L-threonyl-[protein] + ATP = O-phospho-L-threonyl-[protein] + ADP + H(+)</text>
        <dbReference type="Rhea" id="RHEA:46608"/>
        <dbReference type="Rhea" id="RHEA-COMP:11060"/>
        <dbReference type="Rhea" id="RHEA-COMP:11605"/>
        <dbReference type="ChEBI" id="CHEBI:15378"/>
        <dbReference type="ChEBI" id="CHEBI:30013"/>
        <dbReference type="ChEBI" id="CHEBI:30616"/>
        <dbReference type="ChEBI" id="CHEBI:61977"/>
        <dbReference type="ChEBI" id="CHEBI:456216"/>
        <dbReference type="EC" id="2.7.11.1"/>
    </reaction>
    <physiologicalReaction direction="left-to-right" evidence="10">
        <dbReference type="Rhea" id="RHEA:46609"/>
    </physiologicalReaction>
</comment>
<dbReference type="SMART" id="SM00220">
    <property type="entry name" value="S_TKc"/>
    <property type="match status" value="1"/>
</dbReference>
<dbReference type="PROSITE" id="PS50011">
    <property type="entry name" value="PROTEIN_KINASE_DOM"/>
    <property type="match status" value="1"/>
</dbReference>
<dbReference type="InterPro" id="IPR009003">
    <property type="entry name" value="Peptidase_S1_PA"/>
</dbReference>
<keyword evidence="14" id="KW-1133">Transmembrane helix</keyword>
<evidence type="ECO:0000256" key="4">
    <source>
        <dbReference type="ARBA" id="ARBA00022741"/>
    </source>
</evidence>
<dbReference type="GO" id="GO:0005524">
    <property type="term" value="F:ATP binding"/>
    <property type="evidence" value="ECO:0007669"/>
    <property type="project" value="UniProtKB-UniRule"/>
</dbReference>
<keyword evidence="14" id="KW-0812">Transmembrane</keyword>
<evidence type="ECO:0000256" key="6">
    <source>
        <dbReference type="ARBA" id="ARBA00022840"/>
    </source>
</evidence>
<dbReference type="InterPro" id="IPR008271">
    <property type="entry name" value="Ser/Thr_kinase_AS"/>
</dbReference>
<dbReference type="SUPFAM" id="SSF57424">
    <property type="entry name" value="LDL receptor-like module"/>
    <property type="match status" value="2"/>
</dbReference>
<keyword evidence="2" id="KW-0723">Serine/threonine-protein kinase</keyword>
<dbReference type="GO" id="GO:0005634">
    <property type="term" value="C:nucleus"/>
    <property type="evidence" value="ECO:0007669"/>
    <property type="project" value="TreeGrafter"/>
</dbReference>
<feature type="chain" id="PRO_5012172108" description="non-specific serine/threonine protein kinase" evidence="15">
    <location>
        <begin position="28"/>
        <end position="758"/>
    </location>
</feature>
<dbReference type="InterPro" id="IPR023415">
    <property type="entry name" value="LDLR_class-A_CS"/>
</dbReference>
<keyword evidence="14" id="KW-0472">Membrane</keyword>
<dbReference type="InterPro" id="IPR017441">
    <property type="entry name" value="Protein_kinase_ATP_BS"/>
</dbReference>
<comment type="catalytic activity">
    <reaction evidence="11">
        <text>L-seryl-[protein] + ATP = O-phospho-L-seryl-[protein] + ADP + H(+)</text>
        <dbReference type="Rhea" id="RHEA:17989"/>
        <dbReference type="Rhea" id="RHEA-COMP:9863"/>
        <dbReference type="Rhea" id="RHEA-COMP:11604"/>
        <dbReference type="ChEBI" id="CHEBI:15378"/>
        <dbReference type="ChEBI" id="CHEBI:29999"/>
        <dbReference type="ChEBI" id="CHEBI:30616"/>
        <dbReference type="ChEBI" id="CHEBI:83421"/>
        <dbReference type="ChEBI" id="CHEBI:456216"/>
        <dbReference type="EC" id="2.7.11.1"/>
    </reaction>
    <physiologicalReaction direction="left-to-right" evidence="11">
        <dbReference type="Rhea" id="RHEA:17990"/>
    </physiologicalReaction>
</comment>
<sequence>MRTIITLSKLIYPIVVALFAYRSTCEASKEIVPCGIWSPNSTTPPWAATLLRYGEDGKLTGVVAVTIISPTLLLTSRVSFISQDDSQGQVWYNLPKHHYTVVVGSATWGGDDVHSRSQTIKITHIALFPVNNTFQPWGIIQNVEMLIHLQTPIIPTGKISPICLPPESGSVDQFNAIQLENVHKCKIELAGWKDRDGNFGQLNLRVLSTLECLEWWKREEISYHYKNRFCAVMEHDDKLGTPCVTQDLGPTKKINGTYYLIGLRNMYFPSNITGLCDTDAIYFFIKWKNRNLKWIRNNQRCGPYQFTCGNGNCIPLRKLCDWVSDCDDDTDEDQAYCAVHYKCPSKDLFYCGQSSSPTCIPNSKVNDGVMDCTFGNDETEDPKTSVYTKTIYFLSTSLVGILIISAIIVIYLRKRLPTKIKIESPWKTNPSLICLNELGNGSFGKVYRAKDIADVDDDNEYAVKCCDIRFAMGQFNKDYSSSDEAGSAQNSSHLTSEIRILRELTCDNVVRLYDCWAETEECSQQFLNRSGLDRLVNDNRELMSSTQSVSPNCPSGYIFIKMELCSFTLQDFLEEGKMSTDGFEFAAIATDIVAGLGYIHAKGYIHRDLKPSNILCKVDSRRGRNVWKIGDFGLTIQMVDEWTSVRTSGIVGTMIYACPEMGAGQSYTTKADMFSLGLIFMEIGQSNWSSDAKIRRVFLNSIRGELDAEKRLSLIENNLRSNCQNFAVIINQLLCHKPKARLSCIQVEANLKRLANAV</sequence>
<dbReference type="GO" id="GO:0004694">
    <property type="term" value="F:eukaryotic translation initiation factor 2alpha kinase activity"/>
    <property type="evidence" value="ECO:0007669"/>
    <property type="project" value="TreeGrafter"/>
</dbReference>
<dbReference type="Gene3D" id="4.10.400.10">
    <property type="entry name" value="Low-density Lipoprotein Receptor"/>
    <property type="match status" value="2"/>
</dbReference>
<dbReference type="AlphaFoldDB" id="A0A226EA30"/>
<gene>
    <name evidence="17" type="ORF">Fcan01_10978</name>
</gene>
<evidence type="ECO:0000256" key="1">
    <source>
        <dbReference type="ARBA" id="ARBA00012513"/>
    </source>
</evidence>
<keyword evidence="7 12" id="KW-1015">Disulfide bond</keyword>
<evidence type="ECO:0000256" key="14">
    <source>
        <dbReference type="SAM" id="Phobius"/>
    </source>
</evidence>
<dbReference type="Gene3D" id="2.40.10.10">
    <property type="entry name" value="Trypsin-like serine proteases"/>
    <property type="match status" value="1"/>
</dbReference>
<dbReference type="Gene3D" id="1.10.510.10">
    <property type="entry name" value="Transferase(Phosphotransferase) domain 1"/>
    <property type="match status" value="1"/>
</dbReference>
<dbReference type="InterPro" id="IPR002172">
    <property type="entry name" value="LDrepeatLR_classA_rpt"/>
</dbReference>
<dbReference type="PROSITE" id="PS00108">
    <property type="entry name" value="PROTEIN_KINASE_ST"/>
    <property type="match status" value="1"/>
</dbReference>
<organism evidence="17 18">
    <name type="scientific">Folsomia candida</name>
    <name type="common">Springtail</name>
    <dbReference type="NCBI Taxonomy" id="158441"/>
    <lineage>
        <taxon>Eukaryota</taxon>
        <taxon>Metazoa</taxon>
        <taxon>Ecdysozoa</taxon>
        <taxon>Arthropoda</taxon>
        <taxon>Hexapoda</taxon>
        <taxon>Collembola</taxon>
        <taxon>Entomobryomorpha</taxon>
        <taxon>Isotomoidea</taxon>
        <taxon>Isotomidae</taxon>
        <taxon>Proisotominae</taxon>
        <taxon>Folsomia</taxon>
    </lineage>
</organism>
<evidence type="ECO:0000256" key="7">
    <source>
        <dbReference type="ARBA" id="ARBA00023157"/>
    </source>
</evidence>
<feature type="binding site" evidence="13">
    <location>
        <position position="464"/>
    </location>
    <ligand>
        <name>ATP</name>
        <dbReference type="ChEBI" id="CHEBI:30616"/>
    </ligand>
</feature>
<evidence type="ECO:0000256" key="13">
    <source>
        <dbReference type="PROSITE-ProRule" id="PRU10141"/>
    </source>
</evidence>
<keyword evidence="3" id="KW-0808">Transferase</keyword>
<dbReference type="SUPFAM" id="SSF56112">
    <property type="entry name" value="Protein kinase-like (PK-like)"/>
    <property type="match status" value="1"/>
</dbReference>
<evidence type="ECO:0000256" key="11">
    <source>
        <dbReference type="ARBA" id="ARBA00048977"/>
    </source>
</evidence>
<dbReference type="PROSITE" id="PS00107">
    <property type="entry name" value="PROTEIN_KINASE_ATP"/>
    <property type="match status" value="1"/>
</dbReference>
<keyword evidence="4 13" id="KW-0547">Nucleotide-binding</keyword>
<feature type="transmembrane region" description="Helical" evidence="14">
    <location>
        <begin position="391"/>
        <end position="412"/>
    </location>
</feature>
<dbReference type="CDD" id="cd00112">
    <property type="entry name" value="LDLa"/>
    <property type="match status" value="1"/>
</dbReference>